<organism evidence="2 3">
    <name type="scientific">Neisseria bacilliformis ATCC BAA-1200</name>
    <dbReference type="NCBI Taxonomy" id="888742"/>
    <lineage>
        <taxon>Bacteria</taxon>
        <taxon>Pseudomonadati</taxon>
        <taxon>Pseudomonadota</taxon>
        <taxon>Betaproteobacteria</taxon>
        <taxon>Neisseriales</taxon>
        <taxon>Neisseriaceae</taxon>
        <taxon>Neisseria</taxon>
    </lineage>
</organism>
<evidence type="ECO:0000313" key="2">
    <source>
        <dbReference type="EMBL" id="EGF10702.1"/>
    </source>
</evidence>
<accession>F2BCV3</accession>
<proteinExistence type="predicted"/>
<protein>
    <submittedName>
        <fullName evidence="2">Uncharacterized protein</fullName>
    </submittedName>
</protein>
<keyword evidence="3" id="KW-1185">Reference proteome</keyword>
<name>F2BCV3_9NEIS</name>
<comment type="caution">
    <text evidence="2">The sequence shown here is derived from an EMBL/GenBank/DDBJ whole genome shotgun (WGS) entry which is preliminary data.</text>
</comment>
<dbReference type="HOGENOM" id="CLU_3254474_0_0_4"/>
<gene>
    <name evidence="2" type="ORF">HMPREF9123_1583</name>
</gene>
<sequence length="42" mass="4951">MAEPKPRFQTAYPRRRRRPPAPECLPQSAILRGCFRTAFFET</sequence>
<evidence type="ECO:0000256" key="1">
    <source>
        <dbReference type="SAM" id="MobiDB-lite"/>
    </source>
</evidence>
<reference evidence="2 3" key="1">
    <citation type="submission" date="2011-02" db="EMBL/GenBank/DDBJ databases">
        <authorList>
            <person name="Muzny D."/>
            <person name="Qin X."/>
            <person name="Deng J."/>
            <person name="Jiang H."/>
            <person name="Liu Y."/>
            <person name="Qu J."/>
            <person name="Song X.-Z."/>
            <person name="Zhang L."/>
            <person name="Thornton R."/>
            <person name="Coyle M."/>
            <person name="Francisco L."/>
            <person name="Jackson L."/>
            <person name="Javaid M."/>
            <person name="Korchina V."/>
            <person name="Kovar C."/>
            <person name="Mata R."/>
            <person name="Mathew T."/>
            <person name="Ngo R."/>
            <person name="Nguyen L."/>
            <person name="Nguyen N."/>
            <person name="Okwuonu G."/>
            <person name="Ongeri F."/>
            <person name="Pham C."/>
            <person name="Simmons D."/>
            <person name="Wilczek-Boney K."/>
            <person name="Hale W."/>
            <person name="Jakkamsetti A."/>
            <person name="Pham P."/>
            <person name="Ruth R."/>
            <person name="San Lucas F."/>
            <person name="Warren J."/>
            <person name="Zhang J."/>
            <person name="Zhao Z."/>
            <person name="Zhou C."/>
            <person name="Zhu D."/>
            <person name="Lee S."/>
            <person name="Bess C."/>
            <person name="Blankenburg K."/>
            <person name="Forbes L."/>
            <person name="Fu Q."/>
            <person name="Gubbala S."/>
            <person name="Hirani K."/>
            <person name="Jayaseelan J.C."/>
            <person name="Lara F."/>
            <person name="Munidasa M."/>
            <person name="Palculict T."/>
            <person name="Patil S."/>
            <person name="Pu L.-L."/>
            <person name="Saada N."/>
            <person name="Tang L."/>
            <person name="Weissenberger G."/>
            <person name="Zhu Y."/>
            <person name="Hemphill L."/>
            <person name="Shang Y."/>
            <person name="Youmans B."/>
            <person name="Ayvaz T."/>
            <person name="Ross M."/>
            <person name="Santibanez J."/>
            <person name="Aqrawi P."/>
            <person name="Gross S."/>
            <person name="Joshi V."/>
            <person name="Fowler G."/>
            <person name="Nazareth L."/>
            <person name="Reid J."/>
            <person name="Worley K."/>
            <person name="Petrosino J."/>
            <person name="Highlander S."/>
            <person name="Gibbs R."/>
        </authorList>
    </citation>
    <scope>NUCLEOTIDE SEQUENCE [LARGE SCALE GENOMIC DNA]</scope>
    <source>
        <strain evidence="2 3">ATCC BAA-1200</strain>
    </source>
</reference>
<feature type="region of interest" description="Disordered" evidence="1">
    <location>
        <begin position="1"/>
        <end position="23"/>
    </location>
</feature>
<dbReference type="EMBL" id="AFAY01000031">
    <property type="protein sequence ID" value="EGF10702.1"/>
    <property type="molecule type" value="Genomic_DNA"/>
</dbReference>
<dbReference type="AlphaFoldDB" id="F2BCV3"/>
<dbReference type="Proteomes" id="UP000004105">
    <property type="component" value="Unassembled WGS sequence"/>
</dbReference>
<evidence type="ECO:0000313" key="3">
    <source>
        <dbReference type="Proteomes" id="UP000004105"/>
    </source>
</evidence>